<dbReference type="EMBL" id="JBEPBX010000014">
    <property type="protein sequence ID" value="MER6615198.1"/>
    <property type="molecule type" value="Genomic_DNA"/>
</dbReference>
<reference evidence="2 3" key="1">
    <citation type="submission" date="2024-06" db="EMBL/GenBank/DDBJ databases">
        <title>The Natural Products Discovery Center: Release of the First 8490 Sequenced Strains for Exploring Actinobacteria Biosynthetic Diversity.</title>
        <authorList>
            <person name="Kalkreuter E."/>
            <person name="Kautsar S.A."/>
            <person name="Yang D."/>
            <person name="Bader C.D."/>
            <person name="Teijaro C.N."/>
            <person name="Fluegel L."/>
            <person name="Davis C.M."/>
            <person name="Simpson J.R."/>
            <person name="Lauterbach L."/>
            <person name="Steele A.D."/>
            <person name="Gui C."/>
            <person name="Meng S."/>
            <person name="Li G."/>
            <person name="Viehrig K."/>
            <person name="Ye F."/>
            <person name="Su P."/>
            <person name="Kiefer A.F."/>
            <person name="Nichols A."/>
            <person name="Cepeda A.J."/>
            <person name="Yan W."/>
            <person name="Fan B."/>
            <person name="Jiang Y."/>
            <person name="Adhikari A."/>
            <person name="Zheng C.-J."/>
            <person name="Schuster L."/>
            <person name="Cowan T.M."/>
            <person name="Smanski M.J."/>
            <person name="Chevrette M.G."/>
            <person name="De Carvalho L.P.S."/>
            <person name="Shen B."/>
        </authorList>
    </citation>
    <scope>NUCLEOTIDE SEQUENCE [LARGE SCALE GENOMIC DNA]</scope>
    <source>
        <strain evidence="2 3">NPDC000837</strain>
    </source>
</reference>
<feature type="region of interest" description="Disordered" evidence="1">
    <location>
        <begin position="752"/>
        <end position="772"/>
    </location>
</feature>
<name>A0ABV1UWM2_9ACTN</name>
<sequence>MSGNIPVDPYEIPHFTGSWCELDLRVKALSGASTKIPTAAGDVHTTFGGLRAYYEAPEAEQLFAVTEPVKSTAQLIGSDLSVIAGALRTYAQDAQPLAKQLDELRAEAEAFRAKVADDDEWREDGDLIDENLERRNKVAEVWAAFQDVELACHNKIVALVDGTPLKKHDGSDKKGMYGYDAEALKQAKSLPWGDAVEESTPGWQVWEHAADFVTGFVVDGVWATVVGLGTLAGFNGWDAAGEAWSGLATLGEGLGYTIIFGIDSPYWTTPEDELPPRLRESRVAIKETGKALLAWDDWDAHPGRAAGAVTFNVLTTVFTGGAGGAASTAGKAGAAARALAVAGKVSRVVDPMTYVFKGAGAGLTKLGDVMAGLRGMGRIEVPPLPEGAIALPPGAYKLPDGTLHLPEGAAMPEGAFAVPKRTVLLPEGTPVPTGAVDLGDGMVQLPRRGEVPAGSVAVPEGTIKVPGGATALPPGTAPAGTGSLFSPEGHLLATDGSLLQHADDAPKATTPDPAAGADVSSPTPPVRQPALVGAGASDDAARLGTGPGDDGIRLGDDAPGTGAFPDRMRGGGVGGNMPSNSLDNGVGGGASRAGDNTPTGGADGHADTPSTGSDGRDVPGGSTVDNGLGGGSRPAGPPGAGALDQVDSSADDTVGGTGHPDADGTTQAGPGADGSRAGNHADTVERQLTAAERKKLQDRHVWLANNNDAWRERYYRPDGHRKDKTVKVDGVELPILKKLPDGTLVAKYDLPHGPSEVKHSRTPLKPDSAEPSVLPMLNESAKNSRVSVDLTNAENAFKENPSPETQAVLDAAKNAYRDQLGDAPNNSKHSERLGERASRYHAIPKLFNNPEWVDLPKTPNGANMLDSLYKLSDEGHYLVVEEKGPKANLNPPRLGAGSAANMMVKQGTRPYLETIFHVMWKRGGRDRVLAEALFEALEDGKLQYVLVKGKESAGSYDGAVLEHLKIY</sequence>
<dbReference type="CDD" id="cd20739">
    <property type="entry name" value="PoNe_DUF637"/>
    <property type="match status" value="1"/>
</dbReference>
<gene>
    <name evidence="2" type="ORF">ABT276_17875</name>
</gene>
<proteinExistence type="predicted"/>
<dbReference type="RefSeq" id="WP_351976822.1">
    <property type="nucleotide sequence ID" value="NZ_JBEPBX010000014.1"/>
</dbReference>
<dbReference type="InterPro" id="IPR049762">
    <property type="entry name" value="PoNe_dom"/>
</dbReference>
<feature type="compositionally biased region" description="Low complexity" evidence="1">
    <location>
        <begin position="468"/>
        <end position="482"/>
    </location>
</feature>
<protein>
    <recommendedName>
        <fullName evidence="4">Tox-PL domain-containing protein</fullName>
    </recommendedName>
</protein>
<keyword evidence="3" id="KW-1185">Reference proteome</keyword>
<organism evidence="2 3">
    <name type="scientific">Streptomyces xantholiticus</name>
    <dbReference type="NCBI Taxonomy" id="68285"/>
    <lineage>
        <taxon>Bacteria</taxon>
        <taxon>Bacillati</taxon>
        <taxon>Actinomycetota</taxon>
        <taxon>Actinomycetes</taxon>
        <taxon>Kitasatosporales</taxon>
        <taxon>Streptomycetaceae</taxon>
        <taxon>Streptomyces</taxon>
    </lineage>
</organism>
<feature type="region of interest" description="Disordered" evidence="1">
    <location>
        <begin position="502"/>
        <end position="679"/>
    </location>
</feature>
<evidence type="ECO:0000313" key="2">
    <source>
        <dbReference type="EMBL" id="MER6615198.1"/>
    </source>
</evidence>
<evidence type="ECO:0000313" key="3">
    <source>
        <dbReference type="Proteomes" id="UP001445472"/>
    </source>
</evidence>
<accession>A0ABV1UWM2</accession>
<evidence type="ECO:0000256" key="1">
    <source>
        <dbReference type="SAM" id="MobiDB-lite"/>
    </source>
</evidence>
<feature type="region of interest" description="Disordered" evidence="1">
    <location>
        <begin position="468"/>
        <end position="490"/>
    </location>
</feature>
<feature type="compositionally biased region" description="Low complexity" evidence="1">
    <location>
        <begin position="507"/>
        <end position="518"/>
    </location>
</feature>
<comment type="caution">
    <text evidence="2">The sequence shown here is derived from an EMBL/GenBank/DDBJ whole genome shotgun (WGS) entry which is preliminary data.</text>
</comment>
<dbReference type="Proteomes" id="UP001445472">
    <property type="component" value="Unassembled WGS sequence"/>
</dbReference>
<evidence type="ECO:0008006" key="4">
    <source>
        <dbReference type="Google" id="ProtNLM"/>
    </source>
</evidence>